<organism evidence="1 2">
    <name type="scientific">Rhabditophanes sp. KR3021</name>
    <dbReference type="NCBI Taxonomy" id="114890"/>
    <lineage>
        <taxon>Eukaryota</taxon>
        <taxon>Metazoa</taxon>
        <taxon>Ecdysozoa</taxon>
        <taxon>Nematoda</taxon>
        <taxon>Chromadorea</taxon>
        <taxon>Rhabditida</taxon>
        <taxon>Tylenchina</taxon>
        <taxon>Panagrolaimomorpha</taxon>
        <taxon>Strongyloidoidea</taxon>
        <taxon>Alloionematidae</taxon>
        <taxon>Rhabditophanes</taxon>
    </lineage>
</organism>
<proteinExistence type="predicted"/>
<accession>A0AC35U0K0</accession>
<dbReference type="Proteomes" id="UP000095286">
    <property type="component" value="Unplaced"/>
</dbReference>
<protein>
    <submittedName>
        <fullName evidence="2">EB domain-containing protein</fullName>
    </submittedName>
</protein>
<sequence length="439" mass="47915">MKVSCQTIVFFLSGFVKVGFAAVAVLGGDCTHDTCPKDLACHASTEVSRCVRACNSDNNCLFGIVCSASAAQGGSGVSLEPTRFCNALGTCSQSSCKSGHYCDPFMLVCRTLRSTLVHKTTTAIPQTKTSRFRTTTQFAPKTATSGFRTTSRFAPKTTTKQFVFSTTKKSFSQRTTRIHTTEIQSNTPKLLLIMQCTANSQCPPSQKCNIYTLQCESTKLASIMQCTTNSQCPPSQKCNIYTLQCESVRTKLASVMQCIKDDQCPSSQKCNIYTLQCEFKVTPFAICITDYECVPPLTCNIYNNRCESIFPVTYPITTTTVSQPTGPRELGQSCGIINSQKVTCEKGLMCNPTIYSQEDKTIYTCTFPCFKNEDCMHGASQFTCQQCGKKPGVANAGYCQGFIVKHCSKNSDCINGDGVIGECNKATLQCIPPPSFCFD</sequence>
<reference evidence="2" key="1">
    <citation type="submission" date="2016-11" db="UniProtKB">
        <authorList>
            <consortium name="WormBaseParasite"/>
        </authorList>
    </citation>
    <scope>IDENTIFICATION</scope>
    <source>
        <strain evidence="2">KR3021</strain>
    </source>
</reference>
<evidence type="ECO:0000313" key="1">
    <source>
        <dbReference type="Proteomes" id="UP000095286"/>
    </source>
</evidence>
<name>A0AC35U0K0_9BILA</name>
<dbReference type="WBParaSite" id="RSKR_0000593400.1">
    <property type="protein sequence ID" value="RSKR_0000593400.1"/>
    <property type="gene ID" value="RSKR_0000593400"/>
</dbReference>
<evidence type="ECO:0000313" key="2">
    <source>
        <dbReference type="WBParaSite" id="RSKR_0000593400.1"/>
    </source>
</evidence>